<evidence type="ECO:0000256" key="2">
    <source>
        <dbReference type="ARBA" id="ARBA00006427"/>
    </source>
</evidence>
<dbReference type="eggNOG" id="KOG2149">
    <property type="taxonomic scope" value="Eukaryota"/>
</dbReference>
<dbReference type="EMBL" id="FO082268">
    <property type="protein sequence ID" value="CCO18669.1"/>
    <property type="molecule type" value="Genomic_DNA"/>
</dbReference>
<evidence type="ECO:0000256" key="3">
    <source>
        <dbReference type="ARBA" id="ARBA00023242"/>
    </source>
</evidence>
<feature type="region of interest" description="Disordered" evidence="4">
    <location>
        <begin position="431"/>
        <end position="462"/>
    </location>
</feature>
<dbReference type="SUPFAM" id="SSF48371">
    <property type="entry name" value="ARM repeat"/>
    <property type="match status" value="1"/>
</dbReference>
<feature type="domain" description="Pre-rRNA-processing protein Ipi1 N-terminal" evidence="5">
    <location>
        <begin position="181"/>
        <end position="276"/>
    </location>
</feature>
<comment type="similarity">
    <text evidence="2">Belongs to the IPI1/TEX10 family.</text>
</comment>
<feature type="compositionally biased region" description="Low complexity" evidence="4">
    <location>
        <begin position="438"/>
        <end position="448"/>
    </location>
</feature>
<keyword evidence="7" id="KW-1185">Reference proteome</keyword>
<gene>
    <name evidence="6" type="ordered locus">Bathy11g02340</name>
</gene>
<comment type="subcellular location">
    <subcellularLocation>
        <location evidence="1">Nucleus</location>
    </subcellularLocation>
</comment>
<organism evidence="6 7">
    <name type="scientific">Bathycoccus prasinos</name>
    <dbReference type="NCBI Taxonomy" id="41875"/>
    <lineage>
        <taxon>Eukaryota</taxon>
        <taxon>Viridiplantae</taxon>
        <taxon>Chlorophyta</taxon>
        <taxon>Mamiellophyceae</taxon>
        <taxon>Mamiellales</taxon>
        <taxon>Bathycoccaceae</taxon>
        <taxon>Bathycoccus</taxon>
    </lineage>
</organism>
<dbReference type="AlphaFoldDB" id="K8EL14"/>
<name>K8EL14_9CHLO</name>
<dbReference type="GO" id="GO:0005634">
    <property type="term" value="C:nucleus"/>
    <property type="evidence" value="ECO:0007669"/>
    <property type="project" value="UniProtKB-SubCell"/>
</dbReference>
<dbReference type="RefSeq" id="XP_007510324.1">
    <property type="nucleotide sequence ID" value="XM_007510262.1"/>
</dbReference>
<evidence type="ECO:0000313" key="6">
    <source>
        <dbReference type="EMBL" id="CCO18669.1"/>
    </source>
</evidence>
<dbReference type="Proteomes" id="UP000198341">
    <property type="component" value="Chromosome 11"/>
</dbReference>
<feature type="compositionally biased region" description="Basic and acidic residues" evidence="4">
    <location>
        <begin position="18"/>
        <end position="27"/>
    </location>
</feature>
<evidence type="ECO:0000259" key="5">
    <source>
        <dbReference type="Pfam" id="PF12333"/>
    </source>
</evidence>
<dbReference type="OrthoDB" id="361362at2759"/>
<sequence>MPRYNPKKASAKAAGKPTFEKDKRRESTGLTKQFTKGTSSIDFVKTKRKVGKKIKKTNNTNTDAKVTSKRVNVLEQSVAANASNDGTLRTKRGTGMQELVNRTTHHAGKTRKEALEGMLELLSEFKQEALLSRRNGGSADANAVCEAVCARFVDADADVRKSALECLRDGLLPAFQNENGISPHADSIILRCGAALTHVDARVREDAPKALKAVIDFAPRAMVTRRAPRETLGRFNAALLDSGEERAKKGSTGGNIDTKRDVEGKITSLECCAAFLIALEKENSFGASKIKMTSVSRGGFRVNFRNDDEENEREYPRVSVSSNRLYKNTNESTTFDANSETESSETRIAFRKLRANCLKVWQDCAETLRDEHGVDVLRVECMIRAMECIRLLTGSACLQDATTNDAFEVEFAEKVEKVLLVSRAFPASAPGGSGSAGSGASQKQKQAQNKSNRRDAKNTTATSNNEVCASLAKHNVEACKVLLSISKRRLVSEAYPGIGYSSRMWLASAITPPGVVLDGGEVGDKVETPDEWYADLLRVAKDALLVHHEGIVDVSFEHLRFAIARVWNQVASGNASVSSTLNKKKSSGNINAKEIAGLKRKACVEIFSEMIDQRSAKKGRRKDVVEPSLEWISFTSRALWTMKHKEPKTTYQLLNAARRLANTALTETENDDNAGILLAMRKIESEIAPFFAVCVQGQKPIPGPFTKLPQDVQLEALALLGALPSISVITIKALAAAALLEPFKGAPSANGEEDEEEENGETIVGSVVDLVSFRFKNNCELALVVSLLVTFLAGPSFAESLEEQTHARKLAAKTRKKICDAIIALGDDAVSGIRLASTAITKTIEKRIEDGDMHGAERCAKGGVLLIDRAMERGGTDVNASTWENEFAELRRKWAQTVQ</sequence>
<evidence type="ECO:0000256" key="4">
    <source>
        <dbReference type="SAM" id="MobiDB-lite"/>
    </source>
</evidence>
<dbReference type="GeneID" id="19012914"/>
<dbReference type="STRING" id="41875.K8EL14"/>
<dbReference type="KEGG" id="bpg:Bathy11g02340"/>
<protein>
    <recommendedName>
        <fullName evidence="5">Pre-rRNA-processing protein Ipi1 N-terminal domain-containing protein</fullName>
    </recommendedName>
</protein>
<evidence type="ECO:0000256" key="1">
    <source>
        <dbReference type="ARBA" id="ARBA00004123"/>
    </source>
</evidence>
<reference evidence="6 7" key="1">
    <citation type="submission" date="2011-10" db="EMBL/GenBank/DDBJ databases">
        <authorList>
            <person name="Genoscope - CEA"/>
        </authorList>
    </citation>
    <scope>NUCLEOTIDE SEQUENCE [LARGE SCALE GENOMIC DNA]</scope>
    <source>
        <strain evidence="6 7">RCC 1105</strain>
    </source>
</reference>
<dbReference type="PANTHER" id="PTHR16056:SF2">
    <property type="entry name" value="TESTIS-EXPRESSED PROTEIN 10"/>
    <property type="match status" value="1"/>
</dbReference>
<feature type="compositionally biased region" description="Basic residues" evidence="4">
    <location>
        <begin position="1"/>
        <end position="10"/>
    </location>
</feature>
<evidence type="ECO:0000313" key="7">
    <source>
        <dbReference type="Proteomes" id="UP000198341"/>
    </source>
</evidence>
<dbReference type="InterPro" id="IPR011989">
    <property type="entry name" value="ARM-like"/>
</dbReference>
<dbReference type="Gene3D" id="1.25.10.10">
    <property type="entry name" value="Leucine-rich Repeat Variant"/>
    <property type="match status" value="1"/>
</dbReference>
<feature type="region of interest" description="Disordered" evidence="4">
    <location>
        <begin position="1"/>
        <end position="31"/>
    </location>
</feature>
<accession>K8EL14</accession>
<dbReference type="InterPro" id="IPR024679">
    <property type="entry name" value="Ipi1_N"/>
</dbReference>
<keyword evidence="3" id="KW-0539">Nucleus</keyword>
<proteinExistence type="inferred from homology"/>
<dbReference type="Pfam" id="PF12333">
    <property type="entry name" value="Ipi1_N"/>
    <property type="match status" value="1"/>
</dbReference>
<dbReference type="InterPro" id="IPR016024">
    <property type="entry name" value="ARM-type_fold"/>
</dbReference>
<dbReference type="PANTHER" id="PTHR16056">
    <property type="entry name" value="REGULATOR OF MICROTUBULE DYNAMICS PROTEIN"/>
    <property type="match status" value="1"/>
</dbReference>